<feature type="region of interest" description="Disordered" evidence="7">
    <location>
        <begin position="3114"/>
        <end position="3208"/>
    </location>
</feature>
<feature type="domain" description="DUF6606" evidence="10">
    <location>
        <begin position="10"/>
        <end position="284"/>
    </location>
</feature>
<dbReference type="Proteomes" id="UP000800036">
    <property type="component" value="Unassembled WGS sequence"/>
</dbReference>
<dbReference type="GO" id="GO:0006508">
    <property type="term" value="P:proteolysis"/>
    <property type="evidence" value="ECO:0007669"/>
    <property type="project" value="UniProtKB-KW"/>
</dbReference>
<dbReference type="OrthoDB" id="3182339at2759"/>
<evidence type="ECO:0000313" key="12">
    <source>
        <dbReference type="Proteomes" id="UP000800036"/>
    </source>
</evidence>
<feature type="compositionally biased region" description="Acidic residues" evidence="7">
    <location>
        <begin position="3175"/>
        <end position="3185"/>
    </location>
</feature>
<feature type="domain" description="DUF3645" evidence="9">
    <location>
        <begin position="2375"/>
        <end position="2407"/>
    </location>
</feature>
<feature type="compositionally biased region" description="Basic and acidic residues" evidence="7">
    <location>
        <begin position="3156"/>
        <end position="3174"/>
    </location>
</feature>
<evidence type="ECO:0000256" key="2">
    <source>
        <dbReference type="ARBA" id="ARBA00012759"/>
    </source>
</evidence>
<evidence type="ECO:0000259" key="10">
    <source>
        <dbReference type="Pfam" id="PF20255"/>
    </source>
</evidence>
<name>A0A6A5V5E5_9PLEO</name>
<keyword evidence="5" id="KW-0378">Hydrolase</keyword>
<gene>
    <name evidence="11" type="ORF">BU23DRAFT_643344</name>
</gene>
<evidence type="ECO:0000256" key="4">
    <source>
        <dbReference type="ARBA" id="ARBA00022786"/>
    </source>
</evidence>
<proteinExistence type="predicted"/>
<evidence type="ECO:0000259" key="8">
    <source>
        <dbReference type="Pfam" id="PF12340"/>
    </source>
</evidence>
<evidence type="ECO:0000256" key="1">
    <source>
        <dbReference type="ARBA" id="ARBA00000707"/>
    </source>
</evidence>
<keyword evidence="4" id="KW-0833">Ubl conjugation pathway</keyword>
<dbReference type="InterPro" id="IPR022105">
    <property type="entry name" value="DUF3645"/>
</dbReference>
<dbReference type="EC" id="3.4.19.12" evidence="2"/>
<evidence type="ECO:0000256" key="5">
    <source>
        <dbReference type="ARBA" id="ARBA00022801"/>
    </source>
</evidence>
<feature type="compositionally biased region" description="Acidic residues" evidence="7">
    <location>
        <begin position="3139"/>
        <end position="3155"/>
    </location>
</feature>
<dbReference type="Pfam" id="PF20255">
    <property type="entry name" value="DUF6606"/>
    <property type="match status" value="1"/>
</dbReference>
<keyword evidence="6" id="KW-0788">Thiol protease</keyword>
<evidence type="ECO:0000256" key="7">
    <source>
        <dbReference type="SAM" id="MobiDB-lite"/>
    </source>
</evidence>
<evidence type="ECO:0000313" key="11">
    <source>
        <dbReference type="EMBL" id="KAF1972673.1"/>
    </source>
</evidence>
<accession>A0A6A5V5E5</accession>
<dbReference type="InterPro" id="IPR022099">
    <property type="entry name" value="DUF3638"/>
</dbReference>
<comment type="catalytic activity">
    <reaction evidence="1">
        <text>Thiol-dependent hydrolysis of ester, thioester, amide, peptide and isopeptide bonds formed by the C-terminal Gly of ubiquitin (a 76-residue protein attached to proteins as an intracellular targeting signal).</text>
        <dbReference type="EC" id="3.4.19.12"/>
    </reaction>
</comment>
<feature type="compositionally biased region" description="Polar residues" evidence="7">
    <location>
        <begin position="1846"/>
        <end position="1855"/>
    </location>
</feature>
<dbReference type="EMBL" id="ML976685">
    <property type="protein sequence ID" value="KAF1972673.1"/>
    <property type="molecule type" value="Genomic_DNA"/>
</dbReference>
<dbReference type="GO" id="GO:0004843">
    <property type="term" value="F:cysteine-type deubiquitinase activity"/>
    <property type="evidence" value="ECO:0007669"/>
    <property type="project" value="UniProtKB-EC"/>
</dbReference>
<evidence type="ECO:0000256" key="6">
    <source>
        <dbReference type="ARBA" id="ARBA00022807"/>
    </source>
</evidence>
<keyword evidence="12" id="KW-1185">Reference proteome</keyword>
<feature type="compositionally biased region" description="Basic and acidic residues" evidence="7">
    <location>
        <begin position="3195"/>
        <end position="3208"/>
    </location>
</feature>
<dbReference type="PANTHER" id="PTHR13367">
    <property type="entry name" value="UBIQUITIN THIOESTERASE"/>
    <property type="match status" value="1"/>
</dbReference>
<dbReference type="Pfam" id="PF12340">
    <property type="entry name" value="DUF3638"/>
    <property type="match status" value="1"/>
</dbReference>
<organism evidence="11 12">
    <name type="scientific">Bimuria novae-zelandiae CBS 107.79</name>
    <dbReference type="NCBI Taxonomy" id="1447943"/>
    <lineage>
        <taxon>Eukaryota</taxon>
        <taxon>Fungi</taxon>
        <taxon>Dikarya</taxon>
        <taxon>Ascomycota</taxon>
        <taxon>Pezizomycotina</taxon>
        <taxon>Dothideomycetes</taxon>
        <taxon>Pleosporomycetidae</taxon>
        <taxon>Pleosporales</taxon>
        <taxon>Massarineae</taxon>
        <taxon>Didymosphaeriaceae</taxon>
        <taxon>Bimuria</taxon>
    </lineage>
</organism>
<dbReference type="InterPro" id="IPR051346">
    <property type="entry name" value="OTU_Deubiquitinase"/>
</dbReference>
<dbReference type="Pfam" id="PF12359">
    <property type="entry name" value="DUF3645"/>
    <property type="match status" value="1"/>
</dbReference>
<dbReference type="InterPro" id="IPR046541">
    <property type="entry name" value="DUF6606"/>
</dbReference>
<evidence type="ECO:0000259" key="9">
    <source>
        <dbReference type="Pfam" id="PF12359"/>
    </source>
</evidence>
<keyword evidence="3" id="KW-0645">Protease</keyword>
<reference evidence="11" key="1">
    <citation type="journal article" date="2020" name="Stud. Mycol.">
        <title>101 Dothideomycetes genomes: a test case for predicting lifestyles and emergence of pathogens.</title>
        <authorList>
            <person name="Haridas S."/>
            <person name="Albert R."/>
            <person name="Binder M."/>
            <person name="Bloem J."/>
            <person name="Labutti K."/>
            <person name="Salamov A."/>
            <person name="Andreopoulos B."/>
            <person name="Baker S."/>
            <person name="Barry K."/>
            <person name="Bills G."/>
            <person name="Bluhm B."/>
            <person name="Cannon C."/>
            <person name="Castanera R."/>
            <person name="Culley D."/>
            <person name="Daum C."/>
            <person name="Ezra D."/>
            <person name="Gonzalez J."/>
            <person name="Henrissat B."/>
            <person name="Kuo A."/>
            <person name="Liang C."/>
            <person name="Lipzen A."/>
            <person name="Lutzoni F."/>
            <person name="Magnuson J."/>
            <person name="Mondo S."/>
            <person name="Nolan M."/>
            <person name="Ohm R."/>
            <person name="Pangilinan J."/>
            <person name="Park H.-J."/>
            <person name="Ramirez L."/>
            <person name="Alfaro M."/>
            <person name="Sun H."/>
            <person name="Tritt A."/>
            <person name="Yoshinaga Y."/>
            <person name="Zwiers L.-H."/>
            <person name="Turgeon B."/>
            <person name="Goodwin S."/>
            <person name="Spatafora J."/>
            <person name="Crous P."/>
            <person name="Grigoriev I."/>
        </authorList>
    </citation>
    <scope>NUCLEOTIDE SEQUENCE</scope>
    <source>
        <strain evidence="11">CBS 107.79</strain>
    </source>
</reference>
<sequence length="3208" mass="365880">MAAPPTPLQLYQHVALPRDVPGAEDANLHDIEDALHNRLIHALKAVTPSILDQHLCAVDTVRASLVASKAINVQGCVVKDVLIKELNSLTEEQALVIYITKQNAALIVYKAVGPEDQDSLLVFEAFEASPVSEEVLASASALRWNFPGRAVCIASKVYSASSFEECLATFIQQGSVESVDQFAAVTHKAATSLPEIRHTSDPALVTGLLMTILEANGAKHGVPLLQKRVRDTVSFYNARKPWRRSALYLVLRVAIQRHLYRLVGPNHGRLYYKTVMALFICRLLRDYHQLLPHDASHFLMQKLGRRLAKLKQEKPDDNSHVRMAHERMFAVFGEVFQVSISKTMHFLKSSWVAYRESNLRPIRCLPQNAVAAEFHLSLHCSWDELCRAVSSDSYLLHDQKLSASQLLRQYEASGTRSKPCAVVIDRFVHLAQIIEKKITPLKLAAFESSPWDVQSCSLAHVIAVYTSTVSSAFGEYPELKSKYILDVMELWMAMDRSTITGIPLLKSYHPGFDPNVLDCLELLQVDDMKRVQRIQGYLGRRCRESDGFGSKTIFDPPAKDSFAVVYYDASYDSEGLKPLRTRIETEATKAREDNIQDWKKKSHKHAQLEQQFLEEMCTKTTVWGSDGRPQVRHPWCKKCKIFKEMKENKIGTFEWPLQADENAAKAAVFELKCPKAFAAYRDATWLILANFGYSPIEHRGKVFLLRDYRGVTKHVQFMKDQNTRVTLGSSTKSAYDSHYGDWEFWVSLNAVNPPCGLNLQYFDTVSKSFTQEYGRPSLFKHFPLMLPAYSPYRCLRIDHAKWPSSNEIIASQTRCPAGLNTHEFTTWQGLLTLTHCRWMSLLRELGATNLNFSTESTWAVVTKLVYQMGPASTGHNLRDIHAVFEDRMFCEKLLEQVRYRLGAIQRNWRESLQMDTLVTIIHKVISLSSCSTIRANALKLLERARDATWVWCVALRSLASSSSSEATLSIIWASVLCKRTVQVSSEAPQHWDDISRQCFVKASIVLHENLVGRFEELPLALRNLIMNDMWFMFWNRNKLKNIFSEDHQNLLAAVAFFWSLPKDHVNRLPKIEVLLDKWWVQVSFATHEGPFGHSFHYNLIFGDLLIDGEPSGFLPTKYHSSVIQTMFGTQALRVRPSNQRGMALSIDHSTPSGYRIHLGFRNGQVVVRAARDGVVWELIDRTVFVQGVKHDLPQALVENCYHWLDLNAKILDIRQDDIWKPKKSNWKLNLLSRQATRKVAKKIYRLVDPCSALAQNIASNFMYFEFPPQIMIFQPSVVGVVEEMEPLCIELRRLELSFFVNSSQLLQCRQLKAEIVGRKFQDAGVWYGLKSKILLRSVRNTRQRMLLVPEGDFQVCRDHHHVGIVVYNKGAYLKYDINDVLGRIECPSEPRLLYTMALWYAYTSFILPDPLTERVGCEVALSLLRSGGYKPSTPLPDEASAILFKIAKLTPHRSYYPKDLKCMEKVEWNQNFTLTVQDDRYRSAVQDLCELSDQLRLFETNLLTQSSPSYIPGDSHLETRAIARAYHSKSNFDHEYNPRDRDVYNKKNDTATTIAKQLADWTISIKNTGHLAKRLQEFPFIGGNDECFNYVQISDLVSVDLGIKWGTIVRKAAQSKVEDRFSLMFVLAPIAWSQHTSIDLIQVLASYAVLSKIRDIEHPSWPCYVRFTQEETPTSKILEDLMQIAHVAFQPPEYFCQEELVKGDRGTLGLKRLAHEAAVKESGKRLADSVKAQWPHMHIDESKLAIIDPTLLDKTLALESVQQEWTRLAQNFQFSQYIEKVQSVLNDHNDTIALTQNERPLCHTHAFPEPYPMPSSGRLPTVRDILRKSIVLKTGTSSPERAKTGHTMNQQSKLQQMPTDAATMYQNRDDIAELLVSNKCPAHLVELSGIVDSLLDTDSLIQREYGNELKQSLHALMQRVGQSSITIPVMDRTTLGEKILSAMRSTRAMFCDLTEALESGDNCIRWLKLAGVWTSTGKIALLSELRSTSGTVWGQGTKEAVVEYGVRITHLQRLLRMEDALRKNKKQQLEDERMNQGHENWDPVARPDWLLLEIDGDIMIRPEQVEVANATISPSSGGNSVVQLLMGRGKTSCIILLADKQSLMRILIPRSLLLQSAQVMKIKLGGLVGREVLHIPFSRRTQTDGRLFKSYRQLHKDLRNRGGVLLALPENILSFKLSGLQRLCDERLQDGTFMVKMQHWLDRNARDVLDECDVSLAIRTQLIYPSGSQIMVDGHPLRWQTIQAILRLLRSYLPELQFRFPRSIEVIQRAYGGFPLVHFLRCDVEDHLVSRIVDDVCKGQLPSLPCAEIPAPSQADIRTFISEQTMNSRVMLNVYGMFKDKQHLLKLLYLLRGLFVHRILLSTLKKLWNVQFGLHPQRDPVAVPYLAKGVPKPTSEWGHPDVAIILTCLSFYYQGIDLTQFRQAFEQLSKSDEPSIEYDKWMTIDLPESLRDYNSINIEDNLQLLELHQHVRFNVYVLDFYMNNFVFPRHAKQFDTKLQASGWDLVHCNPITGQSCKTTGFSGTNDSRHQLPMTIKQNDLPNLRHTNAEVLAYLLEHRNRRYICMVDNSGKRLDEDNILRKLRKPAYRFSEKERIRILIDAGAQILEYSNHDLVKAWLNVDEDAAAGVFFDASHRPWVTYRNGKCVSLLASPFAENLEDCVVYMDESHCRGTDLKLPPNARAALTLGPHVTKDALAQAAMRLRLLGQSQAVTFFSPPEVHQSILDLRNKNELDRLDSADVIAWLLQQSCKGIEQLEPLYINQGLTFVRQEQAKLHSPAFLTNVHQRSQLLSVMQTKESQTLEQMYAPKRGNADSRYYEGQLRDINIELNRRKENFQDRKIAVHSSALEEVEQERELEHEVENVRDLEKPIHFTALRTRLLHEDIMAFAKSGKILTSSEAYQPMFSALQRTATGRKHGPFSITSGKYSGLFVSTQFTRTVKLVEPNDTFLRPCQWILLSSSTSTALVVSPEEADALLPLLRARNQPTCATTRQTHLIVYSAPVTRRTLQFNNLDYYATPPLPQNFKVPLWLKVELGIFAGRLYFEWEEHQELLTYLDVKSSAETNGDVDGLSREAFVKKPLTFLHEWLAVLRKGQDFEQTPIGFITTGKPLLADHPFFSKQGTEESDAEAAPELPMNGGMEEDQDSSEDEDEDDEHDYSHEDEVDPDGEHENEDHFDGEDQDDDVFVDAQDYFEGNGKKHENGDRDEGA</sequence>
<dbReference type="PANTHER" id="PTHR13367:SF32">
    <property type="entry name" value="DUF6606 DOMAIN-CONTAINING PROTEIN"/>
    <property type="match status" value="1"/>
</dbReference>
<feature type="region of interest" description="Disordered" evidence="7">
    <location>
        <begin position="1836"/>
        <end position="1855"/>
    </location>
</feature>
<evidence type="ECO:0000256" key="3">
    <source>
        <dbReference type="ARBA" id="ARBA00022670"/>
    </source>
</evidence>
<protein>
    <recommendedName>
        <fullName evidence="2">ubiquitinyl hydrolase 1</fullName>
        <ecNumber evidence="2">3.4.19.12</ecNumber>
    </recommendedName>
</protein>
<feature type="domain" description="DUF3638" evidence="8">
    <location>
        <begin position="2038"/>
        <end position="2257"/>
    </location>
</feature>